<organism evidence="2 3">
    <name type="scientific">Brevibacillus laterosporus</name>
    <name type="common">Bacillus laterosporus</name>
    <dbReference type="NCBI Taxonomy" id="1465"/>
    <lineage>
        <taxon>Bacteria</taxon>
        <taxon>Bacillati</taxon>
        <taxon>Bacillota</taxon>
        <taxon>Bacilli</taxon>
        <taxon>Bacillales</taxon>
        <taxon>Paenibacillaceae</taxon>
        <taxon>Brevibacillus</taxon>
    </lineage>
</organism>
<dbReference type="Pfam" id="PF04404">
    <property type="entry name" value="ERF"/>
    <property type="match status" value="1"/>
</dbReference>
<dbReference type="Proteomes" id="UP000319432">
    <property type="component" value="Chromosome"/>
</dbReference>
<gene>
    <name evidence="2" type="ORF">EEL30_06430</name>
</gene>
<feature type="compositionally biased region" description="Polar residues" evidence="1">
    <location>
        <begin position="142"/>
        <end position="152"/>
    </location>
</feature>
<name>A0A518V4Y0_BRELA</name>
<feature type="region of interest" description="Disordered" evidence="1">
    <location>
        <begin position="123"/>
        <end position="152"/>
    </location>
</feature>
<sequence>MSVYKKILAVMNDVSYLQKDDKVEFKTTKYKAISEEKVTSAVGQAMRKHGLVIIPVHQEHFKVDQLTTVNVRYQIIDVDTGDSIEAVSSGTGVDTQDKGVGKAMTYAYKYLLLRTFAIPTGEDPDKVSSAELDEKEKPKSQPKAQPNVSNSKEATLKAKWQLLAGSLDGFDDWYRSELSKGNTDEQIERFLTEKMKEKGVA</sequence>
<evidence type="ECO:0000313" key="2">
    <source>
        <dbReference type="EMBL" id="QDX92035.1"/>
    </source>
</evidence>
<dbReference type="EMBL" id="CP033464">
    <property type="protein sequence ID" value="QDX92035.1"/>
    <property type="molecule type" value="Genomic_DNA"/>
</dbReference>
<feature type="compositionally biased region" description="Basic and acidic residues" evidence="1">
    <location>
        <begin position="123"/>
        <end position="139"/>
    </location>
</feature>
<dbReference type="OrthoDB" id="1976435at2"/>
<reference evidence="2 3" key="1">
    <citation type="submission" date="2018-11" db="EMBL/GenBank/DDBJ databases">
        <title>Phylogenetic determinants of toxin gene distribution in genomes of Brevibacillus laterosporus.</title>
        <authorList>
            <person name="Glare T.R."/>
            <person name="Durrant A."/>
            <person name="Berry C."/>
            <person name="Palma L."/>
            <person name="Ormskirk M."/>
            <person name="Cox M.O."/>
        </authorList>
    </citation>
    <scope>NUCLEOTIDE SEQUENCE [LARGE SCALE GENOMIC DNA]</scope>
    <source>
        <strain evidence="2 3">1821L</strain>
    </source>
</reference>
<proteinExistence type="predicted"/>
<dbReference type="InterPro" id="IPR007499">
    <property type="entry name" value="ERF_bacteria_virus"/>
</dbReference>
<keyword evidence="3" id="KW-1185">Reference proteome</keyword>
<protein>
    <recommendedName>
        <fullName evidence="4">Single-stranded DNA-binding protein</fullName>
    </recommendedName>
</protein>
<accession>A0A518V4Y0</accession>
<evidence type="ECO:0000256" key="1">
    <source>
        <dbReference type="SAM" id="MobiDB-lite"/>
    </source>
</evidence>
<dbReference type="AlphaFoldDB" id="A0A518V4Y0"/>
<evidence type="ECO:0008006" key="4">
    <source>
        <dbReference type="Google" id="ProtNLM"/>
    </source>
</evidence>
<evidence type="ECO:0000313" key="3">
    <source>
        <dbReference type="Proteomes" id="UP000319432"/>
    </source>
</evidence>